<evidence type="ECO:0000313" key="1">
    <source>
        <dbReference type="EMBL" id="AAM86963.1"/>
    </source>
</evidence>
<dbReference type="KEGG" id="ypk:y3414"/>
<evidence type="ECO:0000313" key="2">
    <source>
        <dbReference type="Proteomes" id="UP000002490"/>
    </source>
</evidence>
<dbReference type="Proteomes" id="UP000002490">
    <property type="component" value="Chromosome"/>
</dbReference>
<name>Q8CKJ4_YERPE</name>
<protein>
    <submittedName>
        <fullName evidence="1">Uncharacterized protein</fullName>
    </submittedName>
</protein>
<dbReference type="EMBL" id="AE009952">
    <property type="protein sequence ID" value="AAM86963.1"/>
    <property type="molecule type" value="Genomic_DNA"/>
</dbReference>
<gene>
    <name evidence="1" type="ordered locus">y3414</name>
</gene>
<sequence length="92" mass="10886">MNASNRVGVPMVMRANIGFLDSLRYRHVHNYRHVYSYRQVRHHRPCKQTRQKYRDLSVIAINSLLHVGGACSKVASNKVFHRQRFYSLFLVK</sequence>
<dbReference type="DNASU" id="1148361"/>
<organism evidence="1 2">
    <name type="scientific">Yersinia pestis</name>
    <dbReference type="NCBI Taxonomy" id="632"/>
    <lineage>
        <taxon>Bacteria</taxon>
        <taxon>Pseudomonadati</taxon>
        <taxon>Pseudomonadota</taxon>
        <taxon>Gammaproteobacteria</taxon>
        <taxon>Enterobacterales</taxon>
        <taxon>Yersiniaceae</taxon>
        <taxon>Yersinia</taxon>
    </lineage>
</organism>
<dbReference type="AlphaFoldDB" id="Q8CKJ4"/>
<proteinExistence type="predicted"/>
<reference evidence="1 2" key="1">
    <citation type="journal article" date="2002" name="J. Bacteriol.">
        <title>Genome sequence of Yersinia pestis KIM.</title>
        <authorList>
            <person name="Deng W."/>
            <person name="Burland V."/>
            <person name="Plunkett G.III."/>
            <person name="Boutin A."/>
            <person name="Mayhew G.F."/>
            <person name="Liss P."/>
            <person name="Perna N.T."/>
            <person name="Rose D.J."/>
            <person name="Mau B."/>
            <person name="Zhou S."/>
            <person name="Schwartz D.C."/>
            <person name="Fetherston J.D."/>
            <person name="Lindler L.E."/>
            <person name="Brubaker R.R."/>
            <person name="Plana G.V."/>
            <person name="Straley S.C."/>
            <person name="McDonough K.A."/>
            <person name="Nilles M.L."/>
            <person name="Matson J.S."/>
            <person name="Blattner F.R."/>
            <person name="Perry R.D."/>
        </authorList>
    </citation>
    <scope>NUCLEOTIDE SEQUENCE [LARGE SCALE GENOMIC DNA]</scope>
    <source>
        <strain evidence="2">KIM10+ / Biovar Mediaevalis</strain>
    </source>
</reference>
<accession>Q8CKJ4</accession>
<dbReference type="HOGENOM" id="CLU_2412535_0_0_6"/>